<evidence type="ECO:0000313" key="2">
    <source>
        <dbReference type="EMBL" id="ERJ12202.1"/>
    </source>
</evidence>
<dbReference type="Proteomes" id="UP000005707">
    <property type="component" value="Unassembled WGS sequence"/>
</dbReference>
<accession>U2DUX1</accession>
<dbReference type="InParanoid" id="U2DUX1"/>
<dbReference type="AlphaFoldDB" id="U2DUX1"/>
<keyword evidence="3" id="KW-1185">Reference proteome</keyword>
<name>U2DUX1_9MOLU</name>
<sequence length="123" mass="14607">MLVLLKKKNKFNTLYLTSFVCVFLYQLFRFFTLTPPLDEAVIRTHSTDHQFNLIFYLVLILIIISFFILLIYLPTLLIIKVHISVSLLKIPLLITINQESTANKDFSFSIRKKVYKYYCVFRC</sequence>
<keyword evidence="1" id="KW-0812">Transmembrane</keyword>
<reference evidence="2 3" key="1">
    <citation type="journal article" date="2011" name="J. Bacteriol.">
        <title>Genome sequence of Haloplasma contractile, an unusual contractile bacterium from a deep-sea anoxic brine lake.</title>
        <authorList>
            <person name="Antunes A."/>
            <person name="Alam I."/>
            <person name="El Dorry H."/>
            <person name="Siam R."/>
            <person name="Robertson A."/>
            <person name="Bajic V.B."/>
            <person name="Stingl U."/>
        </authorList>
    </citation>
    <scope>NUCLEOTIDE SEQUENCE [LARGE SCALE GENOMIC DNA]</scope>
    <source>
        <strain evidence="2 3">SSD-17B</strain>
    </source>
</reference>
<feature type="transmembrane region" description="Helical" evidence="1">
    <location>
        <begin position="12"/>
        <end position="33"/>
    </location>
</feature>
<organism evidence="2 3">
    <name type="scientific">Haloplasma contractile SSD-17B</name>
    <dbReference type="NCBI Taxonomy" id="1033810"/>
    <lineage>
        <taxon>Bacteria</taxon>
        <taxon>Bacillati</taxon>
        <taxon>Mycoplasmatota</taxon>
        <taxon>Mollicutes</taxon>
        <taxon>Haloplasmatales</taxon>
        <taxon>Haloplasmataceae</taxon>
        <taxon>Haloplasma</taxon>
    </lineage>
</organism>
<gene>
    <name evidence="2" type="ORF">HLPCO_001729</name>
</gene>
<dbReference type="STRING" id="1033810.HLPCO_001729"/>
<feature type="transmembrane region" description="Helical" evidence="1">
    <location>
        <begin position="53"/>
        <end position="79"/>
    </location>
</feature>
<protein>
    <submittedName>
        <fullName evidence="2">Uncharacterized protein</fullName>
    </submittedName>
</protein>
<reference evidence="2 3" key="2">
    <citation type="journal article" date="2013" name="PLoS ONE">
        <title>INDIGO - INtegrated Data Warehouse of MIcrobial GenOmes with Examples from the Red Sea Extremophiles.</title>
        <authorList>
            <person name="Alam I."/>
            <person name="Antunes A."/>
            <person name="Kamau A.A."/>
            <person name="Ba Alawi W."/>
            <person name="Kalkatawi M."/>
            <person name="Stingl U."/>
            <person name="Bajic V.B."/>
        </authorList>
    </citation>
    <scope>NUCLEOTIDE SEQUENCE [LARGE SCALE GENOMIC DNA]</scope>
    <source>
        <strain evidence="2 3">SSD-17B</strain>
    </source>
</reference>
<dbReference type="EMBL" id="AFNU02000005">
    <property type="protein sequence ID" value="ERJ12202.1"/>
    <property type="molecule type" value="Genomic_DNA"/>
</dbReference>
<proteinExistence type="predicted"/>
<comment type="caution">
    <text evidence="2">The sequence shown here is derived from an EMBL/GenBank/DDBJ whole genome shotgun (WGS) entry which is preliminary data.</text>
</comment>
<keyword evidence="1" id="KW-0472">Membrane</keyword>
<evidence type="ECO:0000313" key="3">
    <source>
        <dbReference type="Proteomes" id="UP000005707"/>
    </source>
</evidence>
<keyword evidence="1" id="KW-1133">Transmembrane helix</keyword>
<evidence type="ECO:0000256" key="1">
    <source>
        <dbReference type="SAM" id="Phobius"/>
    </source>
</evidence>